<dbReference type="Pfam" id="PF12849">
    <property type="entry name" value="PBP_like_2"/>
    <property type="match status" value="1"/>
</dbReference>
<proteinExistence type="inferred from homology"/>
<accession>A0AAW1NKS1</accession>
<reference evidence="3 4" key="1">
    <citation type="journal article" date="2024" name="Nat. Commun.">
        <title>Phylogenomics reveals the evolutionary origins of lichenization in chlorophyte algae.</title>
        <authorList>
            <person name="Puginier C."/>
            <person name="Libourel C."/>
            <person name="Otte J."/>
            <person name="Skaloud P."/>
            <person name="Haon M."/>
            <person name="Grisel S."/>
            <person name="Petersen M."/>
            <person name="Berrin J.G."/>
            <person name="Delaux P.M."/>
            <person name="Dal Grande F."/>
            <person name="Keller J."/>
        </authorList>
    </citation>
    <scope>NUCLEOTIDE SEQUENCE [LARGE SCALE GENOMIC DNA]</scope>
    <source>
        <strain evidence="3 4">SAG 2036</strain>
    </source>
</reference>
<dbReference type="InterPro" id="IPR050962">
    <property type="entry name" value="Phosphate-bind_PstS"/>
</dbReference>
<keyword evidence="4" id="KW-1185">Reference proteome</keyword>
<evidence type="ECO:0000313" key="3">
    <source>
        <dbReference type="EMBL" id="KAK9787885.1"/>
    </source>
</evidence>
<dbReference type="EMBL" id="JALJOQ010000238">
    <property type="protein sequence ID" value="KAK9787885.1"/>
    <property type="molecule type" value="Genomic_DNA"/>
</dbReference>
<comment type="similarity">
    <text evidence="1">Belongs to the PstS family.</text>
</comment>
<dbReference type="InterPro" id="IPR024370">
    <property type="entry name" value="PBP_domain"/>
</dbReference>
<dbReference type="Proteomes" id="UP001465755">
    <property type="component" value="Unassembled WGS sequence"/>
</dbReference>
<protein>
    <recommendedName>
        <fullName evidence="2">PBP domain-containing protein</fullName>
    </recommendedName>
</protein>
<evidence type="ECO:0000313" key="4">
    <source>
        <dbReference type="Proteomes" id="UP001465755"/>
    </source>
</evidence>
<dbReference type="AlphaFoldDB" id="A0AAW1NKS1"/>
<evidence type="ECO:0000259" key="2">
    <source>
        <dbReference type="Pfam" id="PF12849"/>
    </source>
</evidence>
<name>A0AAW1NKS1_9CHLO</name>
<gene>
    <name evidence="3" type="ORF">WJX73_010055</name>
</gene>
<organism evidence="3 4">
    <name type="scientific">Symbiochloris irregularis</name>
    <dbReference type="NCBI Taxonomy" id="706552"/>
    <lineage>
        <taxon>Eukaryota</taxon>
        <taxon>Viridiplantae</taxon>
        <taxon>Chlorophyta</taxon>
        <taxon>core chlorophytes</taxon>
        <taxon>Trebouxiophyceae</taxon>
        <taxon>Trebouxiales</taxon>
        <taxon>Trebouxiaceae</taxon>
        <taxon>Symbiochloris</taxon>
    </lineage>
</organism>
<dbReference type="PANTHER" id="PTHR42996:SF1">
    <property type="entry name" value="PHOSPHATE-BINDING PROTEIN PSTS"/>
    <property type="match status" value="1"/>
</dbReference>
<feature type="domain" description="PBP" evidence="2">
    <location>
        <begin position="5"/>
        <end position="207"/>
    </location>
</feature>
<comment type="caution">
    <text evidence="3">The sequence shown here is derived from an EMBL/GenBank/DDBJ whole genome shotgun (WGS) entry which is preliminary data.</text>
</comment>
<dbReference type="PANTHER" id="PTHR42996">
    <property type="entry name" value="PHOSPHATE-BINDING PROTEIN PSTS"/>
    <property type="match status" value="1"/>
</dbReference>
<sequence length="300" mass="31548">MVVRLTGGGSTALKKFVSDAVGNATQDANYKGVSLPFYTVGSGQGVSGWLNATFDYTILDYPLPSSSYKALTRPATQIPLGLGAVTAYYNIPGFSKSTLRLSAAVAAAIFQGNITTWDDPAILAINPNLTSIGLPAAAPITVFVRNDGAAATQAWTHWLDVAGNDTWQLGINTTITKWPKSFKSVSGSTNVAYGIGNTSYSIGVLDVYTASFPVITTAMIVSSSDLSQLGDRGRAQKQTFAYLVGPVVQNAALNYQEYPLPAQFLEAAIAGINNIKTSAGLNFFQSIQLPNLNGASVNLS</sequence>
<dbReference type="SUPFAM" id="SSF53850">
    <property type="entry name" value="Periplasmic binding protein-like II"/>
    <property type="match status" value="1"/>
</dbReference>
<evidence type="ECO:0000256" key="1">
    <source>
        <dbReference type="ARBA" id="ARBA00008725"/>
    </source>
</evidence>
<dbReference type="Gene3D" id="3.40.190.10">
    <property type="entry name" value="Periplasmic binding protein-like II"/>
    <property type="match status" value="2"/>
</dbReference>